<feature type="domain" description="Disulfide isomerase DsbG N-terminal" evidence="2">
    <location>
        <begin position="24"/>
        <end position="112"/>
    </location>
</feature>
<dbReference type="GO" id="GO:0016853">
    <property type="term" value="F:isomerase activity"/>
    <property type="evidence" value="ECO:0007669"/>
    <property type="project" value="UniProtKB-KW"/>
</dbReference>
<dbReference type="Gene3D" id="3.10.450.520">
    <property type="match status" value="1"/>
</dbReference>
<evidence type="ECO:0000256" key="1">
    <source>
        <dbReference type="SAM" id="SignalP"/>
    </source>
</evidence>
<feature type="chain" id="PRO_5011958827" evidence="1">
    <location>
        <begin position="21"/>
        <end position="244"/>
    </location>
</feature>
<organism evidence="3 4">
    <name type="scientific">Helicobacter bilis</name>
    <dbReference type="NCBI Taxonomy" id="37372"/>
    <lineage>
        <taxon>Bacteria</taxon>
        <taxon>Pseudomonadati</taxon>
        <taxon>Campylobacterota</taxon>
        <taxon>Epsilonproteobacteria</taxon>
        <taxon>Campylobacterales</taxon>
        <taxon>Helicobacteraceae</taxon>
        <taxon>Helicobacter</taxon>
    </lineage>
</organism>
<dbReference type="InterPro" id="IPR041556">
    <property type="entry name" value="DsbG_N"/>
</dbReference>
<keyword evidence="1" id="KW-0732">Signal</keyword>
<gene>
    <name evidence="3" type="ORF">XJ32_04620</name>
</gene>
<dbReference type="RefSeq" id="WP_077388504.1">
    <property type="nucleotide sequence ID" value="NZ_CP019645.1"/>
</dbReference>
<feature type="signal peptide" evidence="1">
    <location>
        <begin position="1"/>
        <end position="20"/>
    </location>
</feature>
<dbReference type="Proteomes" id="UP000188298">
    <property type="component" value="Chromosome"/>
</dbReference>
<dbReference type="Gene3D" id="3.40.30.10">
    <property type="entry name" value="Glutaredoxin"/>
    <property type="match status" value="1"/>
</dbReference>
<dbReference type="SUPFAM" id="SSF52833">
    <property type="entry name" value="Thioredoxin-like"/>
    <property type="match status" value="1"/>
</dbReference>
<evidence type="ECO:0000259" key="2">
    <source>
        <dbReference type="Pfam" id="PF18257"/>
    </source>
</evidence>
<accession>A0A1Q2LGE3</accession>
<evidence type="ECO:0000313" key="3">
    <source>
        <dbReference type="EMBL" id="AQQ59498.1"/>
    </source>
</evidence>
<dbReference type="KEGG" id="hbl:XJ32_04620"/>
<keyword evidence="3" id="KW-0413">Isomerase</keyword>
<evidence type="ECO:0000313" key="4">
    <source>
        <dbReference type="Proteomes" id="UP000188298"/>
    </source>
</evidence>
<proteinExistence type="predicted"/>
<sequence>MKKKIAAFIALSLSVNLANASKITDMIQKQTGQATTILKEQALSQDSNLKLLTLKDSSSGYKVLAVTNKQESIFLPITQAFFTNNDKDRELVVQEFQSITNYNMTFKTQAAVKKEIAQLPQEYIVSLKGKTSKKVFYIISDPLCPHCQEELKHLDERLKQGDVKMIPVGWMGVESANKVAELYEKLKNAKTDSEKIALLKKAYDTNYKAPTAKDATRTKVQEVVRSLMGKGKAEGTPYIIEEDL</sequence>
<dbReference type="AlphaFoldDB" id="A0A1Q2LGE3"/>
<dbReference type="InterPro" id="IPR036249">
    <property type="entry name" value="Thioredoxin-like_sf"/>
</dbReference>
<dbReference type="Pfam" id="PF18257">
    <property type="entry name" value="DsbG_N"/>
    <property type="match status" value="1"/>
</dbReference>
<dbReference type="EMBL" id="CP019645">
    <property type="protein sequence ID" value="AQQ59498.1"/>
    <property type="molecule type" value="Genomic_DNA"/>
</dbReference>
<name>A0A1Q2LGE3_9HELI</name>
<reference evidence="3 4" key="1">
    <citation type="submission" date="2017-02" db="EMBL/GenBank/DDBJ databases">
        <title>Whole genome sequencing of Helicobacter bilis strain AAQJH.</title>
        <authorList>
            <person name="Conlan S."/>
            <person name="Thomas P.J."/>
            <person name="Mullikin J."/>
            <person name="Palmore T.N."/>
            <person name="Frank K.M."/>
            <person name="Segre J.A."/>
        </authorList>
    </citation>
    <scope>NUCLEOTIDE SEQUENCE [LARGE SCALE GENOMIC DNA]</scope>
    <source>
        <strain evidence="3 4">AAQJH</strain>
    </source>
</reference>
<protein>
    <submittedName>
        <fullName evidence="3">Disulfide isomerase</fullName>
    </submittedName>
</protein>